<evidence type="ECO:0000313" key="3">
    <source>
        <dbReference type="Proteomes" id="UP000321570"/>
    </source>
</evidence>
<accession>A0A564ZAW3</accession>
<dbReference type="Proteomes" id="UP000321570">
    <property type="component" value="Unassembled WGS sequence"/>
</dbReference>
<dbReference type="AlphaFoldDB" id="A0A564ZAW3"/>
<keyword evidence="3" id="KW-1185">Reference proteome</keyword>
<reference evidence="2 3" key="1">
    <citation type="submission" date="2019-07" db="EMBL/GenBank/DDBJ databases">
        <authorList>
            <person name="Jastrzebski P J."/>
            <person name="Paukszto L."/>
            <person name="Jastrzebski P J."/>
        </authorList>
    </citation>
    <scope>NUCLEOTIDE SEQUENCE [LARGE SCALE GENOMIC DNA]</scope>
    <source>
        <strain evidence="2 3">WMS-il1</strain>
    </source>
</reference>
<name>A0A564ZAW3_HYMDI</name>
<feature type="compositionally biased region" description="Polar residues" evidence="1">
    <location>
        <begin position="19"/>
        <end position="29"/>
    </location>
</feature>
<proteinExistence type="predicted"/>
<feature type="compositionally biased region" description="Polar residues" evidence="1">
    <location>
        <begin position="58"/>
        <end position="113"/>
    </location>
</feature>
<organism evidence="2 3">
    <name type="scientific">Hymenolepis diminuta</name>
    <name type="common">Rat tapeworm</name>
    <dbReference type="NCBI Taxonomy" id="6216"/>
    <lineage>
        <taxon>Eukaryota</taxon>
        <taxon>Metazoa</taxon>
        <taxon>Spiralia</taxon>
        <taxon>Lophotrochozoa</taxon>
        <taxon>Platyhelminthes</taxon>
        <taxon>Cestoda</taxon>
        <taxon>Eucestoda</taxon>
        <taxon>Cyclophyllidea</taxon>
        <taxon>Hymenolepididae</taxon>
        <taxon>Hymenolepis</taxon>
    </lineage>
</organism>
<dbReference type="EMBL" id="CABIJS010000697">
    <property type="protein sequence ID" value="VUZ55934.1"/>
    <property type="molecule type" value="Genomic_DNA"/>
</dbReference>
<feature type="non-terminal residue" evidence="2">
    <location>
        <position position="209"/>
    </location>
</feature>
<gene>
    <name evidence="2" type="ORF">WMSIL1_LOCUS13625</name>
</gene>
<feature type="region of interest" description="Disordered" evidence="1">
    <location>
        <begin position="1"/>
        <end position="138"/>
    </location>
</feature>
<protein>
    <submittedName>
        <fullName evidence="2">Uncharacterized protein</fullName>
    </submittedName>
</protein>
<sequence length="209" mass="22431">SNTSTSLDSPDSDKRYVTPPSSVQSSIQYQPRPISDPQALKKSTESKSRLPVFRQNRNKNCPSDLSQSRIPEAATVSSPPTRSIRSPQPIKSQKTIPTRLANSTGSSGSNYQSMLPIGRTPTAIAKPPISSLPQPTAIQTRSFTEFSPQKQLREPMTAESLVQQKPISNSVALNNVVPPPPLFIKTNLQTPSGTATATATSANQLPAPT</sequence>
<feature type="non-terminal residue" evidence="2">
    <location>
        <position position="1"/>
    </location>
</feature>
<evidence type="ECO:0000256" key="1">
    <source>
        <dbReference type="SAM" id="MobiDB-lite"/>
    </source>
</evidence>
<evidence type="ECO:0000313" key="2">
    <source>
        <dbReference type="EMBL" id="VUZ55934.1"/>
    </source>
</evidence>